<dbReference type="STRING" id="1121865.OMW_01370"/>
<dbReference type="eggNOG" id="ENOG5031HVW">
    <property type="taxonomic scope" value="Bacteria"/>
</dbReference>
<keyword evidence="1" id="KW-0812">Transmembrane</keyword>
<dbReference type="AlphaFoldDB" id="S1NHL8"/>
<evidence type="ECO:0000256" key="1">
    <source>
        <dbReference type="SAM" id="Phobius"/>
    </source>
</evidence>
<dbReference type="OrthoDB" id="1631895at2"/>
<organism evidence="2 3">
    <name type="scientific">Enterococcus columbae DSM 7374 = ATCC 51263</name>
    <dbReference type="NCBI Taxonomy" id="1121865"/>
    <lineage>
        <taxon>Bacteria</taxon>
        <taxon>Bacillati</taxon>
        <taxon>Bacillota</taxon>
        <taxon>Bacilli</taxon>
        <taxon>Lactobacillales</taxon>
        <taxon>Enterococcaceae</taxon>
        <taxon>Enterococcus</taxon>
    </lineage>
</organism>
<feature type="transmembrane region" description="Helical" evidence="1">
    <location>
        <begin position="42"/>
        <end position="66"/>
    </location>
</feature>
<dbReference type="EMBL" id="ASWJ01000009">
    <property type="protein sequence ID" value="EOW80284.1"/>
    <property type="molecule type" value="Genomic_DNA"/>
</dbReference>
<keyword evidence="3" id="KW-1185">Reference proteome</keyword>
<name>S1NHL8_9ENTE</name>
<feature type="transmembrane region" description="Helical" evidence="1">
    <location>
        <begin position="106"/>
        <end position="129"/>
    </location>
</feature>
<evidence type="ECO:0000313" key="3">
    <source>
        <dbReference type="Proteomes" id="UP000014113"/>
    </source>
</evidence>
<sequence length="191" mass="20565">MTKSIKNLTIAALLVGLGILIPMVMPKIVLGPASYTLGSHVPLFIAMFFSPVMAIAVALGTTLGFFISLPPVIALRAFSHIVFATIGAAYLQKNPQIVKHPVQLQIFNLVIGIIHASCEVLAVFLFAYLGNAAGTSFDRQYFLFLFGFIGLGGLIHSMIDFNIAYVVLAAIEKKVNVPVFAKERALSLAKD</sequence>
<dbReference type="Proteomes" id="UP000014113">
    <property type="component" value="Unassembled WGS sequence"/>
</dbReference>
<feature type="transmembrane region" description="Helical" evidence="1">
    <location>
        <begin position="73"/>
        <end position="91"/>
    </location>
</feature>
<comment type="caution">
    <text evidence="2">The sequence shown here is derived from an EMBL/GenBank/DDBJ whole genome shotgun (WGS) entry which is preliminary data.</text>
</comment>
<feature type="transmembrane region" description="Helical" evidence="1">
    <location>
        <begin position="141"/>
        <end position="159"/>
    </location>
</feature>
<protein>
    <recommendedName>
        <fullName evidence="4">Niacin transporter NiaX</fullName>
    </recommendedName>
</protein>
<evidence type="ECO:0008006" key="4">
    <source>
        <dbReference type="Google" id="ProtNLM"/>
    </source>
</evidence>
<keyword evidence="1" id="KW-0472">Membrane</keyword>
<evidence type="ECO:0000313" key="2">
    <source>
        <dbReference type="EMBL" id="EOW80284.1"/>
    </source>
</evidence>
<reference evidence="2 3" key="1">
    <citation type="submission" date="2013-03" db="EMBL/GenBank/DDBJ databases">
        <title>The Genome Sequence of Enterococcus columbae ATCC_51263 (PacBio/Illumina hybrid assembly).</title>
        <authorList>
            <consortium name="The Broad Institute Genomics Platform"/>
            <consortium name="The Broad Institute Genome Sequencing Center for Infectious Disease"/>
            <person name="Earl A."/>
            <person name="Russ C."/>
            <person name="Gilmore M."/>
            <person name="Surin D."/>
            <person name="Walker B."/>
            <person name="Young S."/>
            <person name="Zeng Q."/>
            <person name="Gargeya S."/>
            <person name="Fitzgerald M."/>
            <person name="Haas B."/>
            <person name="Abouelleil A."/>
            <person name="Allen A.W."/>
            <person name="Alvarado L."/>
            <person name="Arachchi H.M."/>
            <person name="Berlin A.M."/>
            <person name="Chapman S.B."/>
            <person name="Gainer-Dewar J."/>
            <person name="Goldberg J."/>
            <person name="Griggs A."/>
            <person name="Gujja S."/>
            <person name="Hansen M."/>
            <person name="Howarth C."/>
            <person name="Imamovic A."/>
            <person name="Ireland A."/>
            <person name="Larimer J."/>
            <person name="McCowan C."/>
            <person name="Murphy C."/>
            <person name="Pearson M."/>
            <person name="Poon T.W."/>
            <person name="Priest M."/>
            <person name="Roberts A."/>
            <person name="Saif S."/>
            <person name="Shea T."/>
            <person name="Sisk P."/>
            <person name="Sykes S."/>
            <person name="Wortman J."/>
            <person name="Nusbaum C."/>
            <person name="Birren B."/>
        </authorList>
    </citation>
    <scope>NUCLEOTIDE SEQUENCE [LARGE SCALE GENOMIC DNA]</scope>
    <source>
        <strain evidence="2 3">ATCC 51263</strain>
    </source>
</reference>
<proteinExistence type="predicted"/>
<dbReference type="PATRIC" id="fig|1121865.3.peg.1331"/>
<keyword evidence="1" id="KW-1133">Transmembrane helix</keyword>
<accession>S1NHL8</accession>
<gene>
    <name evidence="2" type="ORF">I568_01984</name>
</gene>